<dbReference type="AlphaFoldDB" id="A0A0P1B2U5"/>
<keyword evidence="2" id="KW-1185">Reference proteome</keyword>
<dbReference type="RefSeq" id="XP_024584128.1">
    <property type="nucleotide sequence ID" value="XM_024718761.1"/>
</dbReference>
<protein>
    <submittedName>
        <fullName evidence="1">Uncharacterized protein</fullName>
    </submittedName>
</protein>
<organism evidence="1 2">
    <name type="scientific">Plasmopara halstedii</name>
    <name type="common">Downy mildew of sunflower</name>
    <dbReference type="NCBI Taxonomy" id="4781"/>
    <lineage>
        <taxon>Eukaryota</taxon>
        <taxon>Sar</taxon>
        <taxon>Stramenopiles</taxon>
        <taxon>Oomycota</taxon>
        <taxon>Peronosporomycetes</taxon>
        <taxon>Peronosporales</taxon>
        <taxon>Peronosporaceae</taxon>
        <taxon>Plasmopara</taxon>
    </lineage>
</organism>
<evidence type="ECO:0000313" key="2">
    <source>
        <dbReference type="Proteomes" id="UP000054928"/>
    </source>
</evidence>
<evidence type="ECO:0000313" key="1">
    <source>
        <dbReference type="EMBL" id="CEG47759.1"/>
    </source>
</evidence>
<accession>A0A0P1B2U5</accession>
<dbReference type="Proteomes" id="UP000054928">
    <property type="component" value="Unassembled WGS sequence"/>
</dbReference>
<proteinExistence type="predicted"/>
<dbReference type="GeneID" id="36400150"/>
<reference evidence="2" key="1">
    <citation type="submission" date="2014-09" db="EMBL/GenBank/DDBJ databases">
        <authorList>
            <person name="Sharma Rahul"/>
            <person name="Thines Marco"/>
        </authorList>
    </citation>
    <scope>NUCLEOTIDE SEQUENCE [LARGE SCALE GENOMIC DNA]</scope>
</reference>
<name>A0A0P1B2U5_PLAHL</name>
<sequence length="72" mass="8454">MTLPSSNYEFWTLDKLWTFSFCNVFVSSSPCLKEELEAHQLRQHEGSILRIVCDLHALLRFEAMIRPDCVHL</sequence>
<dbReference type="EMBL" id="CCYD01002864">
    <property type="protein sequence ID" value="CEG47759.1"/>
    <property type="molecule type" value="Genomic_DNA"/>
</dbReference>